<evidence type="ECO:0000313" key="2">
    <source>
        <dbReference type="EMBL" id="ACN17213.1"/>
    </source>
</evidence>
<evidence type="ECO:0000256" key="1">
    <source>
        <dbReference type="SAM" id="Phobius"/>
    </source>
</evidence>
<organism evidence="2 3">
    <name type="scientific">Desulforapulum autotrophicum (strain ATCC 43914 / DSM 3382 / VKM B-1955 / HRM2)</name>
    <name type="common">Desulfobacterium autotrophicum</name>
    <dbReference type="NCBI Taxonomy" id="177437"/>
    <lineage>
        <taxon>Bacteria</taxon>
        <taxon>Pseudomonadati</taxon>
        <taxon>Thermodesulfobacteriota</taxon>
        <taxon>Desulfobacteria</taxon>
        <taxon>Desulfobacterales</taxon>
        <taxon>Desulfobacteraceae</taxon>
        <taxon>Desulforapulum</taxon>
    </lineage>
</organism>
<feature type="transmembrane region" description="Helical" evidence="1">
    <location>
        <begin position="12"/>
        <end position="33"/>
    </location>
</feature>
<protein>
    <submittedName>
        <fullName evidence="2">Uncharacterized protein</fullName>
    </submittedName>
</protein>
<keyword evidence="3" id="KW-1185">Reference proteome</keyword>
<accession>C0QCY1</accession>
<dbReference type="Proteomes" id="UP000000442">
    <property type="component" value="Chromosome"/>
</dbReference>
<gene>
    <name evidence="2" type="ordered locus">HRM2_41570</name>
</gene>
<dbReference type="HOGENOM" id="CLU_2914888_0_0_7"/>
<keyword evidence="1" id="KW-0472">Membrane</keyword>
<reference evidence="2 3" key="1">
    <citation type="journal article" date="2009" name="Environ. Microbiol.">
        <title>Genome sequence of Desulfobacterium autotrophicum HRM2, a marine sulfate reducer oxidizing organic carbon completely to carbon dioxide.</title>
        <authorList>
            <person name="Strittmatter A.W."/>
            <person name="Liesegang H."/>
            <person name="Rabus R."/>
            <person name="Decker I."/>
            <person name="Amann J."/>
            <person name="Andres S."/>
            <person name="Henne A."/>
            <person name="Fricke W.F."/>
            <person name="Martinez-Arias R."/>
            <person name="Bartels D."/>
            <person name="Goesmann A."/>
            <person name="Krause L."/>
            <person name="Puehler A."/>
            <person name="Klenk H.P."/>
            <person name="Richter M."/>
            <person name="Schuler M."/>
            <person name="Gloeckner F.O."/>
            <person name="Meyerdierks A."/>
            <person name="Gottschalk G."/>
            <person name="Amann R."/>
        </authorList>
    </citation>
    <scope>NUCLEOTIDE SEQUENCE [LARGE SCALE GENOMIC DNA]</scope>
    <source>
        <strain evidence="3">ATCC 43914 / DSM 3382 / HRM2</strain>
    </source>
</reference>
<dbReference type="AlphaFoldDB" id="C0QCY1"/>
<sequence length="61" mass="7011">MGTFSKRAFIRFVILAISISFEFNFGGIAGQPFDPHGLCPQQKKMSNHTKFYMKHPPNYCQ</sequence>
<name>C0QCY1_DESAH</name>
<evidence type="ECO:0000313" key="3">
    <source>
        <dbReference type="Proteomes" id="UP000000442"/>
    </source>
</evidence>
<dbReference type="KEGG" id="dat:HRM2_41570"/>
<keyword evidence="1" id="KW-0812">Transmembrane</keyword>
<dbReference type="EMBL" id="CP001087">
    <property type="protein sequence ID" value="ACN17213.1"/>
    <property type="molecule type" value="Genomic_DNA"/>
</dbReference>
<keyword evidence="1" id="KW-1133">Transmembrane helix</keyword>
<proteinExistence type="predicted"/>